<dbReference type="AlphaFoldDB" id="A0AAD0M5S3"/>
<dbReference type="EMBL" id="CP031226">
    <property type="protein sequence ID" value="AXH59406.1"/>
    <property type="molecule type" value="Genomic_DNA"/>
</dbReference>
<sequence>MTAEKSQQQSLATFYAQAQEMLEKLALSHGLEVPKGAATIESGCLHWRLSVYAEASLEYWKRQWEDHFQNLDLPLTVKPGDKVIDQDGNEWTLLGLDPTGGEKPVRVSGLRGKDSFLSLALAQLLQRIA</sequence>
<evidence type="ECO:0000313" key="2">
    <source>
        <dbReference type="Proteomes" id="UP000006426"/>
    </source>
</evidence>
<name>A0AAD0M5S3_PSEAV</name>
<dbReference type="GeneID" id="39474599"/>
<geneLocation type="plasmid" evidence="2">
    <name>pmppla107</name>
</geneLocation>
<dbReference type="RefSeq" id="WP_005742422.1">
    <property type="nucleotide sequence ID" value="NZ_CP031226.1"/>
</dbReference>
<organism evidence="1 2">
    <name type="scientific">Pseudomonas amygdali pv. lachrymans str. M301315</name>
    <dbReference type="NCBI Taxonomy" id="629260"/>
    <lineage>
        <taxon>Bacteria</taxon>
        <taxon>Pseudomonadati</taxon>
        <taxon>Pseudomonadota</taxon>
        <taxon>Gammaproteobacteria</taxon>
        <taxon>Pseudomonadales</taxon>
        <taxon>Pseudomonadaceae</taxon>
        <taxon>Pseudomonas</taxon>
        <taxon>Pseudomonas amygdali</taxon>
    </lineage>
</organism>
<evidence type="ECO:0000313" key="1">
    <source>
        <dbReference type="EMBL" id="AXH59406.1"/>
    </source>
</evidence>
<protein>
    <submittedName>
        <fullName evidence="1">Uncharacterized protein</fullName>
    </submittedName>
</protein>
<proteinExistence type="predicted"/>
<reference evidence="1 2" key="1">
    <citation type="journal article" date="2011" name="PLoS Pathog.">
        <title>Dynamic evolution of pathogenicity revealed by sequencing and comparative genomics of 19 Pseudomonas syringae isolates.</title>
        <authorList>
            <person name="Baltrus D.A."/>
            <person name="Nishimura M.T."/>
            <person name="Romanchuk A."/>
            <person name="Chang J.H."/>
            <person name="Mukhtar M.S."/>
            <person name="Cherkis K."/>
            <person name="Roach J."/>
            <person name="Grant S.R."/>
            <person name="Jones C.D."/>
            <person name="Dangl J.L."/>
        </authorList>
    </citation>
    <scope>NUCLEOTIDE SEQUENCE [LARGE SCALE GENOMIC DNA]</scope>
    <source>
        <strain evidence="1 2">M301315</strain>
    </source>
</reference>
<keyword evidence="1" id="KW-0614">Plasmid</keyword>
<gene>
    <name evidence="1" type="ORF">PLA107_029715</name>
</gene>
<dbReference type="Proteomes" id="UP000006426">
    <property type="component" value="Plasmid pmppla107"/>
</dbReference>
<accession>A0AAD0M5S3</accession>